<dbReference type="InterPro" id="IPR016197">
    <property type="entry name" value="Chromo-like_dom_sf"/>
</dbReference>
<evidence type="ECO:0000256" key="4">
    <source>
        <dbReference type="SAM" id="MobiDB-lite"/>
    </source>
</evidence>
<keyword evidence="3" id="KW-0539">Nucleus</keyword>
<feature type="region of interest" description="Disordered" evidence="4">
    <location>
        <begin position="69"/>
        <end position="169"/>
    </location>
</feature>
<evidence type="ECO:0000256" key="3">
    <source>
        <dbReference type="ARBA" id="ARBA00023242"/>
    </source>
</evidence>
<dbReference type="Pfam" id="PF00385">
    <property type="entry name" value="Chromo"/>
    <property type="match status" value="1"/>
</dbReference>
<dbReference type="GO" id="GO:0005634">
    <property type="term" value="C:nucleus"/>
    <property type="evidence" value="ECO:0007669"/>
    <property type="project" value="UniProtKB-SubCell"/>
</dbReference>
<organism evidence="6">
    <name type="scientific">Nyssomyia neivai</name>
    <dbReference type="NCBI Taxonomy" id="330878"/>
    <lineage>
        <taxon>Eukaryota</taxon>
        <taxon>Metazoa</taxon>
        <taxon>Ecdysozoa</taxon>
        <taxon>Arthropoda</taxon>
        <taxon>Hexapoda</taxon>
        <taxon>Insecta</taxon>
        <taxon>Pterygota</taxon>
        <taxon>Neoptera</taxon>
        <taxon>Endopterygota</taxon>
        <taxon>Diptera</taxon>
        <taxon>Nematocera</taxon>
        <taxon>Psychodoidea</taxon>
        <taxon>Psychodidae</taxon>
        <taxon>Nyssomyia</taxon>
    </lineage>
</organism>
<dbReference type="InterPro" id="IPR023779">
    <property type="entry name" value="Chromodomain_CS"/>
</dbReference>
<dbReference type="EMBL" id="GFDF01003294">
    <property type="protein sequence ID" value="JAV10790.1"/>
    <property type="molecule type" value="Transcribed_RNA"/>
</dbReference>
<keyword evidence="2" id="KW-0677">Repeat</keyword>
<feature type="region of interest" description="Disordered" evidence="4">
    <location>
        <begin position="1"/>
        <end position="23"/>
    </location>
</feature>
<dbReference type="PROSITE" id="PS50013">
    <property type="entry name" value="CHROMO_2"/>
    <property type="match status" value="2"/>
</dbReference>
<evidence type="ECO:0000256" key="2">
    <source>
        <dbReference type="ARBA" id="ARBA00022737"/>
    </source>
</evidence>
<dbReference type="Gene3D" id="2.40.50.40">
    <property type="match status" value="2"/>
</dbReference>
<dbReference type="PANTHER" id="PTHR22812">
    <property type="entry name" value="CHROMOBOX PROTEIN"/>
    <property type="match status" value="1"/>
</dbReference>
<feature type="compositionally biased region" description="Basic and acidic residues" evidence="4">
    <location>
        <begin position="126"/>
        <end position="168"/>
    </location>
</feature>
<dbReference type="FunFam" id="2.40.50.40:FF:000031">
    <property type="entry name" value="Heterochromatin protein 1"/>
    <property type="match status" value="1"/>
</dbReference>
<dbReference type="AlphaFoldDB" id="A0A1L8DWG8"/>
<dbReference type="InterPro" id="IPR023780">
    <property type="entry name" value="Chromo_domain"/>
</dbReference>
<proteinExistence type="predicted"/>
<dbReference type="SMART" id="SM00298">
    <property type="entry name" value="CHROMO"/>
    <property type="match status" value="2"/>
</dbReference>
<evidence type="ECO:0000256" key="1">
    <source>
        <dbReference type="ARBA" id="ARBA00004123"/>
    </source>
</evidence>
<feature type="domain" description="Chromo" evidence="5">
    <location>
        <begin position="167"/>
        <end position="225"/>
    </location>
</feature>
<dbReference type="SUPFAM" id="SSF54160">
    <property type="entry name" value="Chromo domain-like"/>
    <property type="match status" value="2"/>
</dbReference>
<accession>A0A1L8DWG8</accession>
<reference evidence="6" key="1">
    <citation type="submission" date="2016-12" db="EMBL/GenBank/DDBJ databases">
        <title>An insight into the sialome and mialome of the sand fly, Nyssomyia neivai.</title>
        <authorList>
            <person name="Sebastian V."/>
            <person name="Goulart T.M."/>
            <person name="Oliveira W."/>
            <person name="Calvo E."/>
            <person name="Oliveira L.F."/>
            <person name="Pinto M.C."/>
            <person name="Rosselino A.M."/>
            <person name="Ribeiro J.M."/>
        </authorList>
    </citation>
    <scope>NUCLEOTIDE SEQUENCE</scope>
</reference>
<name>A0A1L8DWG8_9DIPT</name>
<protein>
    <submittedName>
        <fullName evidence="6">Putative heterochromatin protein 1</fullName>
    </submittedName>
</protein>
<dbReference type="InterPro" id="IPR000953">
    <property type="entry name" value="Chromo/chromo_shadow_dom"/>
</dbReference>
<dbReference type="CDD" id="cd00034">
    <property type="entry name" value="CSD"/>
    <property type="match status" value="1"/>
</dbReference>
<dbReference type="PRINTS" id="PR00504">
    <property type="entry name" value="CHROMODOMAIN"/>
</dbReference>
<feature type="compositionally biased region" description="Basic and acidic residues" evidence="4">
    <location>
        <begin position="74"/>
        <end position="97"/>
    </location>
</feature>
<dbReference type="PROSITE" id="PS00598">
    <property type="entry name" value="CHROMO_1"/>
    <property type="match status" value="1"/>
</dbReference>
<comment type="subcellular location">
    <subcellularLocation>
        <location evidence="1">Nucleus</location>
    </subcellularLocation>
</comment>
<dbReference type="SMART" id="SM00300">
    <property type="entry name" value="ChSh"/>
    <property type="match status" value="1"/>
</dbReference>
<evidence type="ECO:0000259" key="5">
    <source>
        <dbReference type="PROSITE" id="PS50013"/>
    </source>
</evidence>
<dbReference type="InterPro" id="IPR017984">
    <property type="entry name" value="Chromo_dom_subgr"/>
</dbReference>
<feature type="domain" description="Chromo" evidence="5">
    <location>
        <begin position="21"/>
        <end position="79"/>
    </location>
</feature>
<dbReference type="InterPro" id="IPR051219">
    <property type="entry name" value="Heterochromatin_chromo-domain"/>
</dbReference>
<dbReference type="GO" id="GO:0000792">
    <property type="term" value="C:heterochromatin"/>
    <property type="evidence" value="ECO:0007669"/>
    <property type="project" value="UniProtKB-ARBA"/>
</dbReference>
<evidence type="ECO:0000313" key="6">
    <source>
        <dbReference type="EMBL" id="JAV10790.1"/>
    </source>
</evidence>
<sequence>MGRKKRDNVSSDSDSDGDAEYQVESIRERRVKKGRVEYYIKWEGYPEEENTWEPIDNLDCPELIAEFEAARASSSKDEVKEKVEKDSPKESSKDSTQKTKPRKPTKRKVDDDDSDDEGSKKSKKVKSSDESDKDEKEPKKPAEKSKTKKSSKTDDNHKSKNGDTKDLVPETILGATDINGPLMFLIKWKGTEKAELIPAKEANLKFPQAVIAFYEQRLIWHSVKDKNSD</sequence>
<dbReference type="InterPro" id="IPR008251">
    <property type="entry name" value="Chromo_shadow_dom"/>
</dbReference>
<dbReference type="Pfam" id="PF01393">
    <property type="entry name" value="Chromo_shadow"/>
    <property type="match status" value="1"/>
</dbReference>